<name>A0A286A8B5_9PROT</name>
<dbReference type="PANTHER" id="PTHR45228">
    <property type="entry name" value="CYCLIC DI-GMP PHOSPHODIESTERASE TM_0186-RELATED"/>
    <property type="match status" value="1"/>
</dbReference>
<dbReference type="SUPFAM" id="SSF109604">
    <property type="entry name" value="HD-domain/PDEase-like"/>
    <property type="match status" value="1"/>
</dbReference>
<dbReference type="RefSeq" id="WP_255251883.1">
    <property type="nucleotide sequence ID" value="NZ_OCMU01000001.1"/>
</dbReference>
<evidence type="ECO:0000259" key="1">
    <source>
        <dbReference type="PROSITE" id="PS51832"/>
    </source>
</evidence>
<evidence type="ECO:0000313" key="2">
    <source>
        <dbReference type="EMBL" id="SOD18155.1"/>
    </source>
</evidence>
<dbReference type="PROSITE" id="PS51832">
    <property type="entry name" value="HD_GYP"/>
    <property type="match status" value="1"/>
</dbReference>
<dbReference type="InterPro" id="IPR037522">
    <property type="entry name" value="HD_GYP_dom"/>
</dbReference>
<accession>A0A286A8B5</accession>
<sequence length="257" mass="28865">MLDGDQMNKTGRHPEAYCQHCGKLLERQPYISVGATYCSEHCFLKTIDVCASQEDMFNLLAETLVNALDLREHETGLHSKRVACHTMVLARRFTFDPNVLQQIYWGTLLHDIGKIGISDAILLKAGSLTESEWIEMRTHPEKGYHLISQIPAMTDAANIILCHEERYDGSGYPKGLSGGRIPLGARLFMVIDALDSITSNRPYRKSHSFEFAKAEILRMKGSQFDPEAVDAFSAEEEVLQKMVIAKCHNHPSLVSSR</sequence>
<organism evidence="2 3">
    <name type="scientific">Nitrosomonas ureae</name>
    <dbReference type="NCBI Taxonomy" id="44577"/>
    <lineage>
        <taxon>Bacteria</taxon>
        <taxon>Pseudomonadati</taxon>
        <taxon>Pseudomonadota</taxon>
        <taxon>Betaproteobacteria</taxon>
        <taxon>Nitrosomonadales</taxon>
        <taxon>Nitrosomonadaceae</taxon>
        <taxon>Nitrosomonas</taxon>
    </lineage>
</organism>
<dbReference type="InterPro" id="IPR003607">
    <property type="entry name" value="HD/PDEase_dom"/>
</dbReference>
<dbReference type="Gene3D" id="1.10.3210.10">
    <property type="entry name" value="Hypothetical protein af1432"/>
    <property type="match status" value="1"/>
</dbReference>
<dbReference type="EMBL" id="OCMU01000001">
    <property type="protein sequence ID" value="SOD18155.1"/>
    <property type="molecule type" value="Genomic_DNA"/>
</dbReference>
<dbReference type="Pfam" id="PF13487">
    <property type="entry name" value="HD_5"/>
    <property type="match status" value="1"/>
</dbReference>
<dbReference type="AlphaFoldDB" id="A0A286A8B5"/>
<dbReference type="PANTHER" id="PTHR45228:SF5">
    <property type="entry name" value="CYCLIC DI-GMP PHOSPHODIESTERASE VC_1348-RELATED"/>
    <property type="match status" value="1"/>
</dbReference>
<evidence type="ECO:0000313" key="3">
    <source>
        <dbReference type="Proteomes" id="UP000219335"/>
    </source>
</evidence>
<dbReference type="CDD" id="cd00077">
    <property type="entry name" value="HDc"/>
    <property type="match status" value="1"/>
</dbReference>
<dbReference type="Proteomes" id="UP000219335">
    <property type="component" value="Unassembled WGS sequence"/>
</dbReference>
<dbReference type="SMART" id="SM00471">
    <property type="entry name" value="HDc"/>
    <property type="match status" value="1"/>
</dbReference>
<feature type="domain" description="HD-GYP" evidence="1">
    <location>
        <begin position="53"/>
        <end position="248"/>
    </location>
</feature>
<reference evidence="2 3" key="1">
    <citation type="submission" date="2017-09" db="EMBL/GenBank/DDBJ databases">
        <authorList>
            <person name="Ehlers B."/>
            <person name="Leendertz F.H."/>
        </authorList>
    </citation>
    <scope>NUCLEOTIDE SEQUENCE [LARGE SCALE GENOMIC DNA]</scope>
    <source>
        <strain evidence="2 3">Nm42</strain>
    </source>
</reference>
<protein>
    <submittedName>
        <fullName evidence="2">HD domain-containing protein</fullName>
    </submittedName>
</protein>
<proteinExistence type="predicted"/>
<dbReference type="InterPro" id="IPR052020">
    <property type="entry name" value="Cyclic_di-GMP/3'3'-cGAMP_PDE"/>
</dbReference>
<gene>
    <name evidence="2" type="ORF">SAMN06297164_1521</name>
</gene>
<dbReference type="GO" id="GO:0008081">
    <property type="term" value="F:phosphoric diester hydrolase activity"/>
    <property type="evidence" value="ECO:0007669"/>
    <property type="project" value="UniProtKB-ARBA"/>
</dbReference>